<organism evidence="1 2">
    <name type="scientific">Methanococcus maripaludis</name>
    <name type="common">Methanococcus deltae</name>
    <dbReference type="NCBI Taxonomy" id="39152"/>
    <lineage>
        <taxon>Archaea</taxon>
        <taxon>Methanobacteriati</taxon>
        <taxon>Methanobacteriota</taxon>
        <taxon>Methanomada group</taxon>
        <taxon>Methanococci</taxon>
        <taxon>Methanococcales</taxon>
        <taxon>Methanococcaceae</taxon>
        <taxon>Methanococcus</taxon>
    </lineage>
</organism>
<proteinExistence type="predicted"/>
<dbReference type="Proteomes" id="UP000564425">
    <property type="component" value="Unassembled WGS sequence"/>
</dbReference>
<sequence>MSMVGTTTLCKIYGTLHVAPTRITTEGCEMHEMFYNLYLKNLTSKTYTTFDELIERGLLLIDDYDKFYAINFVSAGIVNPFIFIEDSEENLFYTKNGLRVTKLFKKDEVTDNLAKLLDDIYASA</sequence>
<reference evidence="1 2" key="1">
    <citation type="submission" date="2020-07" db="EMBL/GenBank/DDBJ databases">
        <title>Genomic Encyclopedia of Type Strains, Phase IV (KMG-V): Genome sequencing to study the core and pangenomes of soil and plant-associated prokaryotes.</title>
        <authorList>
            <person name="Whitman W."/>
        </authorList>
    </citation>
    <scope>NUCLEOTIDE SEQUENCE [LARGE SCALE GENOMIC DNA]</scope>
    <source>
        <strain evidence="1 2">A1</strain>
    </source>
</reference>
<evidence type="ECO:0000313" key="1">
    <source>
        <dbReference type="EMBL" id="MBA2851677.1"/>
    </source>
</evidence>
<dbReference type="EMBL" id="JACDUH010000003">
    <property type="protein sequence ID" value="MBA2851677.1"/>
    <property type="molecule type" value="Genomic_DNA"/>
</dbReference>
<name>A0A7J9NWH6_METMI</name>
<dbReference type="AlphaFoldDB" id="A0A7J9NWH6"/>
<comment type="caution">
    <text evidence="1">The sequence shown here is derived from an EMBL/GenBank/DDBJ whole genome shotgun (WGS) entry which is preliminary data.</text>
</comment>
<evidence type="ECO:0000313" key="2">
    <source>
        <dbReference type="Proteomes" id="UP000564425"/>
    </source>
</evidence>
<gene>
    <name evidence="1" type="ORF">HNP86_001836</name>
</gene>
<protein>
    <submittedName>
        <fullName evidence="1">Uncharacterized protein</fullName>
    </submittedName>
</protein>
<accession>A0A7J9NWH6</accession>
<dbReference type="RefSeq" id="WP_181501503.1">
    <property type="nucleotide sequence ID" value="NZ_JACDUH010000003.1"/>
</dbReference>